<dbReference type="EMBL" id="JACHHK010000004">
    <property type="protein sequence ID" value="MBB5183257.1"/>
    <property type="molecule type" value="Genomic_DNA"/>
</dbReference>
<evidence type="ECO:0000256" key="4">
    <source>
        <dbReference type="ARBA" id="ARBA00022967"/>
    </source>
</evidence>
<dbReference type="HAMAP" id="MF_00478">
    <property type="entry name" value="RsxE_RnfE"/>
    <property type="match status" value="1"/>
</dbReference>
<feature type="transmembrane region" description="Helical" evidence="8">
    <location>
        <begin position="70"/>
        <end position="90"/>
    </location>
</feature>
<comment type="function">
    <text evidence="8">Part of a membrane-bound complex that couples electron transfer with translocation of ions across the membrane.</text>
</comment>
<name>A0A7W8CZK7_9FIRM</name>
<keyword evidence="5 8" id="KW-0249">Electron transport</keyword>
<dbReference type="GO" id="GO:0022900">
    <property type="term" value="P:electron transport chain"/>
    <property type="evidence" value="ECO:0007669"/>
    <property type="project" value="UniProtKB-UniRule"/>
</dbReference>
<evidence type="ECO:0000256" key="8">
    <source>
        <dbReference type="HAMAP-Rule" id="MF_00478"/>
    </source>
</evidence>
<dbReference type="InterPro" id="IPR003667">
    <property type="entry name" value="NqrDE/RnfAE"/>
</dbReference>
<keyword evidence="7 8" id="KW-0472">Membrane</keyword>
<dbReference type="Proteomes" id="UP000539953">
    <property type="component" value="Unassembled WGS sequence"/>
</dbReference>
<dbReference type="PANTHER" id="PTHR30586:SF0">
    <property type="entry name" value="ION-TRANSLOCATING OXIDOREDUCTASE COMPLEX SUBUNIT E"/>
    <property type="match status" value="1"/>
</dbReference>
<dbReference type="NCBIfam" id="NF009070">
    <property type="entry name" value="PRK12405.1"/>
    <property type="match status" value="1"/>
</dbReference>
<comment type="subunit">
    <text evidence="8">The complex is composed of six subunits: RnfA, RnfB, RnfC, RnfD, RnfE and RnfG.</text>
</comment>
<accession>A0A7W8CZK7</accession>
<protein>
    <recommendedName>
        <fullName evidence="8">Ion-translocating oxidoreductase complex subunit E</fullName>
        <ecNumber evidence="8">7.-.-.-</ecNumber>
    </recommendedName>
    <alternativeName>
        <fullName evidence="8">Rnf electron transport complex subunit E</fullName>
    </alternativeName>
</protein>
<feature type="transmembrane region" description="Helical" evidence="8">
    <location>
        <begin position="39"/>
        <end position="58"/>
    </location>
</feature>
<feature type="transmembrane region" description="Helical" evidence="8">
    <location>
        <begin position="96"/>
        <end position="114"/>
    </location>
</feature>
<reference evidence="9 10" key="1">
    <citation type="submission" date="2020-08" db="EMBL/GenBank/DDBJ databases">
        <title>Genomic Encyclopedia of Type Strains, Phase IV (KMG-IV): sequencing the most valuable type-strain genomes for metagenomic binning, comparative biology and taxonomic classification.</title>
        <authorList>
            <person name="Goeker M."/>
        </authorList>
    </citation>
    <scope>NUCLEOTIDE SEQUENCE [LARGE SCALE GENOMIC DNA]</scope>
    <source>
        <strain evidence="9 10">DSM 25799</strain>
    </source>
</reference>
<dbReference type="NCBIfam" id="TIGR01948">
    <property type="entry name" value="rnfE"/>
    <property type="match status" value="1"/>
</dbReference>
<keyword evidence="2 8" id="KW-0813">Transport</keyword>
<evidence type="ECO:0000256" key="6">
    <source>
        <dbReference type="ARBA" id="ARBA00022989"/>
    </source>
</evidence>
<dbReference type="RefSeq" id="WP_183328553.1">
    <property type="nucleotide sequence ID" value="NZ_JACHHK010000004.1"/>
</dbReference>
<dbReference type="PANTHER" id="PTHR30586">
    <property type="entry name" value="ELECTRON TRANSPORT COMPLEX PROTEIN RNFE"/>
    <property type="match status" value="1"/>
</dbReference>
<dbReference type="EC" id="7.-.-.-" evidence="8"/>
<sequence>MNRFQSFKNGLLKENPVFSLFLGICSTLAITTSLNNGVGMGIAVICVLVMSNVIISLIRNITPDEIHIPVYIVVIASLVEIIQMLIEAYAPALNTSLGVFIPLIVVNCIILGRAEAFAANNGPLDSALDGLGMGLGYTLAVCSMSAIREILSTGGITFTNMFNEDQVLFSFQLIPDDFTISMFSSSVGAFLTFAILAAGVAWYKARDAKKAETKEVK</sequence>
<keyword evidence="4 8" id="KW-1278">Translocase</keyword>
<evidence type="ECO:0000256" key="7">
    <source>
        <dbReference type="ARBA" id="ARBA00023136"/>
    </source>
</evidence>
<keyword evidence="8" id="KW-1003">Cell membrane</keyword>
<dbReference type="PIRSF" id="PIRSF006102">
    <property type="entry name" value="NQR_DE"/>
    <property type="match status" value="1"/>
</dbReference>
<feature type="transmembrane region" description="Helical" evidence="8">
    <location>
        <begin position="135"/>
        <end position="158"/>
    </location>
</feature>
<evidence type="ECO:0000313" key="9">
    <source>
        <dbReference type="EMBL" id="MBB5183257.1"/>
    </source>
</evidence>
<evidence type="ECO:0000313" key="10">
    <source>
        <dbReference type="Proteomes" id="UP000539953"/>
    </source>
</evidence>
<gene>
    <name evidence="8" type="primary">rnfE</name>
    <name evidence="9" type="ORF">HNQ47_001278</name>
</gene>
<organism evidence="9 10">
    <name type="scientific">Catenisphaera adipataccumulans</name>
    <dbReference type="NCBI Taxonomy" id="700500"/>
    <lineage>
        <taxon>Bacteria</taxon>
        <taxon>Bacillati</taxon>
        <taxon>Bacillota</taxon>
        <taxon>Erysipelotrichia</taxon>
        <taxon>Erysipelotrichales</taxon>
        <taxon>Erysipelotrichaceae</taxon>
        <taxon>Catenisphaera</taxon>
    </lineage>
</organism>
<comment type="similarity">
    <text evidence="8">Belongs to the NqrDE/RnfAE family.</text>
</comment>
<dbReference type="Pfam" id="PF02508">
    <property type="entry name" value="Rnf-Nqr"/>
    <property type="match status" value="1"/>
</dbReference>
<evidence type="ECO:0000256" key="3">
    <source>
        <dbReference type="ARBA" id="ARBA00022692"/>
    </source>
</evidence>
<evidence type="ECO:0000256" key="1">
    <source>
        <dbReference type="ARBA" id="ARBA00004127"/>
    </source>
</evidence>
<feature type="transmembrane region" description="Helical" evidence="8">
    <location>
        <begin position="178"/>
        <end position="203"/>
    </location>
</feature>
<evidence type="ECO:0000256" key="5">
    <source>
        <dbReference type="ARBA" id="ARBA00022982"/>
    </source>
</evidence>
<dbReference type="GO" id="GO:0005886">
    <property type="term" value="C:plasma membrane"/>
    <property type="evidence" value="ECO:0007669"/>
    <property type="project" value="UniProtKB-SubCell"/>
</dbReference>
<dbReference type="AlphaFoldDB" id="A0A7W8CZK7"/>
<dbReference type="GO" id="GO:0012505">
    <property type="term" value="C:endomembrane system"/>
    <property type="evidence" value="ECO:0007669"/>
    <property type="project" value="UniProtKB-SubCell"/>
</dbReference>
<evidence type="ECO:0000256" key="2">
    <source>
        <dbReference type="ARBA" id="ARBA00022448"/>
    </source>
</evidence>
<keyword evidence="10" id="KW-1185">Reference proteome</keyword>
<keyword evidence="6 8" id="KW-1133">Transmembrane helix</keyword>
<comment type="subcellular location">
    <subcellularLocation>
        <location evidence="8">Cell membrane</location>
        <topology evidence="8">Multi-pass membrane protein</topology>
    </subcellularLocation>
    <subcellularLocation>
        <location evidence="1">Endomembrane system</location>
        <topology evidence="1">Multi-pass membrane protein</topology>
    </subcellularLocation>
</comment>
<dbReference type="InterPro" id="IPR010968">
    <property type="entry name" value="RnfE"/>
</dbReference>
<keyword evidence="3 8" id="KW-0812">Transmembrane</keyword>
<proteinExistence type="inferred from homology"/>
<comment type="caution">
    <text evidence="9">The sequence shown here is derived from an EMBL/GenBank/DDBJ whole genome shotgun (WGS) entry which is preliminary data.</text>
</comment>